<feature type="domain" description="Acyltransferase 3" evidence="4">
    <location>
        <begin position="9"/>
        <end position="333"/>
    </location>
</feature>
<protein>
    <submittedName>
        <fullName evidence="5">Acyltransferase</fullName>
    </submittedName>
</protein>
<proteinExistence type="inferred from homology"/>
<sequence length="359" mass="41894">MEITKNDTNVLKGLAIILMLLLHLFCRKDIEGFYEVFFKINDVPFIYYISLLGDACRPIYLFLTGYAFYIISNKGNLIFKKNIKRIFKLMINFWIVFILFIPLAFIMKKRDIFLNIDIGELILSLLGLSNSYNGAWWFIQIYIIIVLLSPFIIRLVRKFNPLILIFISGVLYFISYLQRYREIIDFGDNEIILKIVAVLFLFGTSQLSFLVGAIFAKEKIYSKIHQKFFNIKHKNIFCIMGICIIIGFHSIVESSIIAPINGVLLVFLFTIMNKSTVVENTLSFLSKHSTNIWLTHMFFYMMIFPELTFAPKYPIFIFIWLFVLSIASSYLINLIYNPIVKLLDKKGEIRLLKDNKVAG</sequence>
<feature type="transmembrane region" description="Helical" evidence="3">
    <location>
        <begin position="135"/>
        <end position="155"/>
    </location>
</feature>
<dbReference type="EMBL" id="JACXAI010000002">
    <property type="protein sequence ID" value="MBD1379246.1"/>
    <property type="molecule type" value="Genomic_DNA"/>
</dbReference>
<keyword evidence="3" id="KW-0812">Transmembrane</keyword>
<dbReference type="GO" id="GO:0016747">
    <property type="term" value="F:acyltransferase activity, transferring groups other than amino-acyl groups"/>
    <property type="evidence" value="ECO:0007669"/>
    <property type="project" value="InterPro"/>
</dbReference>
<evidence type="ECO:0000313" key="5">
    <source>
        <dbReference type="EMBL" id="MBD1379246.1"/>
    </source>
</evidence>
<keyword evidence="5" id="KW-0012">Acyltransferase</keyword>
<comment type="caution">
    <text evidence="5">The sequence shown here is derived from an EMBL/GenBank/DDBJ whole genome shotgun (WGS) entry which is preliminary data.</text>
</comment>
<feature type="transmembrane region" description="Helical" evidence="3">
    <location>
        <begin position="45"/>
        <end position="69"/>
    </location>
</feature>
<feature type="transmembrane region" description="Helical" evidence="3">
    <location>
        <begin position="236"/>
        <end position="252"/>
    </location>
</feature>
<dbReference type="Pfam" id="PF01757">
    <property type="entry name" value="Acyl_transf_3"/>
    <property type="match status" value="1"/>
</dbReference>
<dbReference type="InterPro" id="IPR002656">
    <property type="entry name" value="Acyl_transf_3_dom"/>
</dbReference>
<reference evidence="5" key="1">
    <citation type="submission" date="2020-09" db="EMBL/GenBank/DDBJ databases">
        <title>A novel bacterium of genus Bacillus, isolated from South China Sea.</title>
        <authorList>
            <person name="Huang H."/>
            <person name="Mo K."/>
            <person name="Hu Y."/>
        </authorList>
    </citation>
    <scope>NUCLEOTIDE SEQUENCE</scope>
    <source>
        <strain evidence="5">IB182487</strain>
    </source>
</reference>
<keyword evidence="3" id="KW-0472">Membrane</keyword>
<organism evidence="5 6">
    <name type="scientific">Metabacillus arenae</name>
    <dbReference type="NCBI Taxonomy" id="2771434"/>
    <lineage>
        <taxon>Bacteria</taxon>
        <taxon>Bacillati</taxon>
        <taxon>Bacillota</taxon>
        <taxon>Bacilli</taxon>
        <taxon>Bacillales</taxon>
        <taxon>Bacillaceae</taxon>
        <taxon>Metabacillus</taxon>
    </lineage>
</organism>
<accession>A0A926RVT7</accession>
<keyword evidence="5" id="KW-0808">Transferase</keyword>
<dbReference type="Proteomes" id="UP000626844">
    <property type="component" value="Unassembled WGS sequence"/>
</dbReference>
<feature type="transmembrane region" description="Helical" evidence="3">
    <location>
        <begin position="315"/>
        <end position="336"/>
    </location>
</feature>
<evidence type="ECO:0000259" key="4">
    <source>
        <dbReference type="Pfam" id="PF01757"/>
    </source>
</evidence>
<comment type="subcellular location">
    <subcellularLocation>
        <location evidence="1">Membrane</location>
    </subcellularLocation>
</comment>
<gene>
    <name evidence="5" type="ORF">IC621_03285</name>
</gene>
<keyword evidence="6" id="KW-1185">Reference proteome</keyword>
<name>A0A926RVT7_9BACI</name>
<evidence type="ECO:0000313" key="6">
    <source>
        <dbReference type="Proteomes" id="UP000626844"/>
    </source>
</evidence>
<evidence type="ECO:0000256" key="1">
    <source>
        <dbReference type="ARBA" id="ARBA00004370"/>
    </source>
</evidence>
<dbReference type="RefSeq" id="WP_191155676.1">
    <property type="nucleotide sequence ID" value="NZ_JACXAI010000002.1"/>
</dbReference>
<evidence type="ECO:0000256" key="3">
    <source>
        <dbReference type="SAM" id="Phobius"/>
    </source>
</evidence>
<keyword evidence="3" id="KW-1133">Transmembrane helix</keyword>
<feature type="transmembrane region" description="Helical" evidence="3">
    <location>
        <begin position="162"/>
        <end position="179"/>
    </location>
</feature>
<feature type="transmembrane region" description="Helical" evidence="3">
    <location>
        <begin position="258"/>
        <end position="278"/>
    </location>
</feature>
<feature type="transmembrane region" description="Helical" evidence="3">
    <location>
        <begin position="9"/>
        <end position="25"/>
    </location>
</feature>
<feature type="transmembrane region" description="Helical" evidence="3">
    <location>
        <begin position="290"/>
        <end position="309"/>
    </location>
</feature>
<comment type="similarity">
    <text evidence="2">Belongs to the acyltransferase 3 family.</text>
</comment>
<dbReference type="AlphaFoldDB" id="A0A926RVT7"/>
<feature type="transmembrane region" description="Helical" evidence="3">
    <location>
        <begin position="191"/>
        <end position="215"/>
    </location>
</feature>
<feature type="transmembrane region" description="Helical" evidence="3">
    <location>
        <begin position="89"/>
        <end position="107"/>
    </location>
</feature>
<evidence type="ECO:0000256" key="2">
    <source>
        <dbReference type="ARBA" id="ARBA00007400"/>
    </source>
</evidence>